<feature type="compositionally biased region" description="Basic and acidic residues" evidence="1">
    <location>
        <begin position="27"/>
        <end position="39"/>
    </location>
</feature>
<evidence type="ECO:0000313" key="3">
    <source>
        <dbReference type="Proteomes" id="UP000309340"/>
    </source>
</evidence>
<feature type="compositionally biased region" description="Polar residues" evidence="1">
    <location>
        <begin position="329"/>
        <end position="339"/>
    </location>
</feature>
<keyword evidence="3" id="KW-1185">Reference proteome</keyword>
<dbReference type="Proteomes" id="UP000309340">
    <property type="component" value="Unassembled WGS sequence"/>
</dbReference>
<feature type="compositionally biased region" description="Polar residues" evidence="1">
    <location>
        <begin position="61"/>
        <end position="73"/>
    </location>
</feature>
<feature type="region of interest" description="Disordered" evidence="1">
    <location>
        <begin position="1"/>
        <end position="224"/>
    </location>
</feature>
<gene>
    <name evidence="2" type="ORF">B0A55_03906</name>
</gene>
<dbReference type="OrthoDB" id="41532at2759"/>
<evidence type="ECO:0000256" key="1">
    <source>
        <dbReference type="SAM" id="MobiDB-lite"/>
    </source>
</evidence>
<reference evidence="2 3" key="1">
    <citation type="submission" date="2017-03" db="EMBL/GenBank/DDBJ databases">
        <title>Genomes of endolithic fungi from Antarctica.</title>
        <authorList>
            <person name="Coleine C."/>
            <person name="Masonjones S."/>
            <person name="Stajich J.E."/>
        </authorList>
    </citation>
    <scope>NUCLEOTIDE SEQUENCE [LARGE SCALE GENOMIC DNA]</scope>
    <source>
        <strain evidence="2 3">CCFEE 5184</strain>
    </source>
</reference>
<feature type="compositionally biased region" description="Pro residues" evidence="1">
    <location>
        <begin position="180"/>
        <end position="189"/>
    </location>
</feature>
<proteinExistence type="predicted"/>
<accession>A0A4U0XRX7</accession>
<comment type="caution">
    <text evidence="2">The sequence shown here is derived from an EMBL/GenBank/DDBJ whole genome shotgun (WGS) entry which is preliminary data.</text>
</comment>
<sequence length="339" mass="36572">MSRSVPTLSVTDPDQRQSIRLVGRSDSIADNRSVQEKRQSFIRNRASTSLQSPLFSHGSRAPSSTRQNGNDSVAASSSGSARRSRRGKSTLTSYSESSSLEPQRDSRRLSARVRSAFAPSYPRAITQSSLGADDEAAGDDKDSDSGFETVSESVGEEDWRSQMTLPRHQRPFVLPGEASPTPPPAPPTSRQPSSGRRSAYSAQTGATRQKWKERAQERSSSPFPTAVAVAAADRGSLSAQGNASQARRSRLSEPIDLVSKDSVNRAKMERPRLVHTSSGQLMSVEKMMRLSTLRAESGAEGDAQAGGEVWEEGGGLMPEVSGERRVGTERSNMSGPMFL</sequence>
<dbReference type="STRING" id="329884.A0A4U0XRX7"/>
<dbReference type="AlphaFoldDB" id="A0A4U0XRX7"/>
<feature type="compositionally biased region" description="Low complexity" evidence="1">
    <location>
        <begin position="89"/>
        <end position="101"/>
    </location>
</feature>
<feature type="compositionally biased region" description="Polar residues" evidence="1">
    <location>
        <begin position="41"/>
        <end position="54"/>
    </location>
</feature>
<organism evidence="2 3">
    <name type="scientific">Friedmanniomyces simplex</name>
    <dbReference type="NCBI Taxonomy" id="329884"/>
    <lineage>
        <taxon>Eukaryota</taxon>
        <taxon>Fungi</taxon>
        <taxon>Dikarya</taxon>
        <taxon>Ascomycota</taxon>
        <taxon>Pezizomycotina</taxon>
        <taxon>Dothideomycetes</taxon>
        <taxon>Dothideomycetidae</taxon>
        <taxon>Mycosphaerellales</taxon>
        <taxon>Teratosphaeriaceae</taxon>
        <taxon>Friedmanniomyces</taxon>
    </lineage>
</organism>
<evidence type="ECO:0000313" key="2">
    <source>
        <dbReference type="EMBL" id="TKA78173.1"/>
    </source>
</evidence>
<feature type="region of interest" description="Disordered" evidence="1">
    <location>
        <begin position="296"/>
        <end position="339"/>
    </location>
</feature>
<dbReference type="EMBL" id="NAJQ01000119">
    <property type="protein sequence ID" value="TKA78173.1"/>
    <property type="molecule type" value="Genomic_DNA"/>
</dbReference>
<protein>
    <submittedName>
        <fullName evidence="2">Uncharacterized protein</fullName>
    </submittedName>
</protein>
<feature type="compositionally biased region" description="Polar residues" evidence="1">
    <location>
        <begin position="1"/>
        <end position="18"/>
    </location>
</feature>
<name>A0A4U0XRX7_9PEZI</name>